<proteinExistence type="predicted"/>
<accession>X1CB61</accession>
<reference evidence="1" key="1">
    <citation type="journal article" date="2014" name="Front. Microbiol.">
        <title>High frequency of phylogenetically diverse reductive dehalogenase-homologous genes in deep subseafloor sedimentary metagenomes.</title>
        <authorList>
            <person name="Kawai M."/>
            <person name="Futagami T."/>
            <person name="Toyoda A."/>
            <person name="Takaki Y."/>
            <person name="Nishi S."/>
            <person name="Hori S."/>
            <person name="Arai W."/>
            <person name="Tsubouchi T."/>
            <person name="Morono Y."/>
            <person name="Uchiyama I."/>
            <person name="Ito T."/>
            <person name="Fujiyama A."/>
            <person name="Inagaki F."/>
            <person name="Takami H."/>
        </authorList>
    </citation>
    <scope>NUCLEOTIDE SEQUENCE</scope>
    <source>
        <strain evidence="1">Expedition CK06-06</strain>
    </source>
</reference>
<comment type="caution">
    <text evidence="1">The sequence shown here is derived from an EMBL/GenBank/DDBJ whole genome shotgun (WGS) entry which is preliminary data.</text>
</comment>
<gene>
    <name evidence="1" type="ORF">S01H4_63661</name>
</gene>
<sequence>MGILVTHLHLLAMEQDKYPIKGDVLTLGQQAVYETLEGVKNIFHPTS</sequence>
<evidence type="ECO:0000313" key="1">
    <source>
        <dbReference type="EMBL" id="GAH05421.1"/>
    </source>
</evidence>
<dbReference type="EMBL" id="BART01038356">
    <property type="protein sequence ID" value="GAH05421.1"/>
    <property type="molecule type" value="Genomic_DNA"/>
</dbReference>
<protein>
    <submittedName>
        <fullName evidence="1">Uncharacterized protein</fullName>
    </submittedName>
</protein>
<dbReference type="AlphaFoldDB" id="X1CB61"/>
<feature type="non-terminal residue" evidence="1">
    <location>
        <position position="47"/>
    </location>
</feature>
<organism evidence="1">
    <name type="scientific">marine sediment metagenome</name>
    <dbReference type="NCBI Taxonomy" id="412755"/>
    <lineage>
        <taxon>unclassified sequences</taxon>
        <taxon>metagenomes</taxon>
        <taxon>ecological metagenomes</taxon>
    </lineage>
</organism>
<name>X1CB61_9ZZZZ</name>